<dbReference type="RefSeq" id="WP_217669251.1">
    <property type="nucleotide sequence ID" value="NZ_JAHRID010000004.1"/>
</dbReference>
<evidence type="ECO:0000256" key="6">
    <source>
        <dbReference type="SAM" id="Phobius"/>
    </source>
</evidence>
<feature type="transmembrane region" description="Helical" evidence="6">
    <location>
        <begin position="405"/>
        <end position="421"/>
    </location>
</feature>
<feature type="transmembrane region" description="Helical" evidence="6">
    <location>
        <begin position="20"/>
        <end position="42"/>
    </location>
</feature>
<organism evidence="8 9">
    <name type="scientific">Arsukibacterium indicum</name>
    <dbReference type="NCBI Taxonomy" id="2848612"/>
    <lineage>
        <taxon>Bacteria</taxon>
        <taxon>Pseudomonadati</taxon>
        <taxon>Pseudomonadota</taxon>
        <taxon>Gammaproteobacteria</taxon>
        <taxon>Chromatiales</taxon>
        <taxon>Chromatiaceae</taxon>
        <taxon>Arsukibacterium</taxon>
    </lineage>
</organism>
<feature type="transmembrane region" description="Helical" evidence="6">
    <location>
        <begin position="244"/>
        <end position="267"/>
    </location>
</feature>
<dbReference type="PANTHER" id="PTHR30287:SF2">
    <property type="entry name" value="BLL1001 PROTEIN"/>
    <property type="match status" value="1"/>
</dbReference>
<evidence type="ECO:0000256" key="2">
    <source>
        <dbReference type="ARBA" id="ARBA00022475"/>
    </source>
</evidence>
<evidence type="ECO:0000256" key="3">
    <source>
        <dbReference type="ARBA" id="ARBA00022692"/>
    </source>
</evidence>
<dbReference type="Proteomes" id="UP000704611">
    <property type="component" value="Unassembled WGS sequence"/>
</dbReference>
<keyword evidence="4 6" id="KW-1133">Transmembrane helix</keyword>
<reference evidence="8 9" key="1">
    <citation type="submission" date="2021-06" db="EMBL/GenBank/DDBJ databases">
        <title>Rheinheimera indica sp. nov., isolated from deep-sea sediment.</title>
        <authorList>
            <person name="Wang Z."/>
            <person name="Zhang X.-Y."/>
        </authorList>
    </citation>
    <scope>NUCLEOTIDE SEQUENCE [LARGE SCALE GENOMIC DNA]</scope>
    <source>
        <strain evidence="8 9">SM2107</strain>
    </source>
</reference>
<gene>
    <name evidence="8" type="ORF">KQY15_11040</name>
</gene>
<accession>A0ABS6MM22</accession>
<keyword evidence="2" id="KW-1003">Cell membrane</keyword>
<dbReference type="EMBL" id="JAHRID010000004">
    <property type="protein sequence ID" value="MBV2129630.1"/>
    <property type="molecule type" value="Genomic_DNA"/>
</dbReference>
<evidence type="ECO:0000256" key="5">
    <source>
        <dbReference type="ARBA" id="ARBA00023136"/>
    </source>
</evidence>
<feature type="transmembrane region" description="Helical" evidence="6">
    <location>
        <begin position="733"/>
        <end position="754"/>
    </location>
</feature>
<feature type="transmembrane region" description="Helical" evidence="6">
    <location>
        <begin position="682"/>
        <end position="702"/>
    </location>
</feature>
<keyword evidence="9" id="KW-1185">Reference proteome</keyword>
<feature type="transmembrane region" description="Helical" evidence="6">
    <location>
        <begin position="774"/>
        <end position="794"/>
    </location>
</feature>
<feature type="transmembrane region" description="Helical" evidence="6">
    <location>
        <begin position="457"/>
        <end position="476"/>
    </location>
</feature>
<keyword evidence="5 6" id="KW-0472">Membrane</keyword>
<comment type="caution">
    <text evidence="8">The sequence shown here is derived from an EMBL/GenBank/DDBJ whole genome shotgun (WGS) entry which is preliminary data.</text>
</comment>
<protein>
    <recommendedName>
        <fullName evidence="7">ABC3 transporter permease C-terminal domain-containing protein</fullName>
    </recommendedName>
</protein>
<keyword evidence="3 6" id="KW-0812">Transmembrane</keyword>
<evidence type="ECO:0000256" key="4">
    <source>
        <dbReference type="ARBA" id="ARBA00022989"/>
    </source>
</evidence>
<comment type="subcellular location">
    <subcellularLocation>
        <location evidence="1">Cell membrane</location>
        <topology evidence="1">Multi-pass membrane protein</topology>
    </subcellularLocation>
</comment>
<evidence type="ECO:0000256" key="1">
    <source>
        <dbReference type="ARBA" id="ARBA00004651"/>
    </source>
</evidence>
<evidence type="ECO:0000259" key="7">
    <source>
        <dbReference type="Pfam" id="PF02687"/>
    </source>
</evidence>
<dbReference type="InterPro" id="IPR003838">
    <property type="entry name" value="ABC3_permease_C"/>
</dbReference>
<feature type="transmembrane region" description="Helical" evidence="6">
    <location>
        <begin position="343"/>
        <end position="369"/>
    </location>
</feature>
<evidence type="ECO:0000313" key="8">
    <source>
        <dbReference type="EMBL" id="MBV2129630.1"/>
    </source>
</evidence>
<feature type="transmembrane region" description="Helical" evidence="6">
    <location>
        <begin position="381"/>
        <end position="399"/>
    </location>
</feature>
<feature type="domain" description="ABC3 transporter permease C-terminal" evidence="7">
    <location>
        <begin position="684"/>
        <end position="797"/>
    </location>
</feature>
<name>A0ABS6MM22_9GAMM</name>
<proteinExistence type="predicted"/>
<dbReference type="Pfam" id="PF02687">
    <property type="entry name" value="FtsX"/>
    <property type="match status" value="1"/>
</dbReference>
<feature type="transmembrane region" description="Helical" evidence="6">
    <location>
        <begin position="299"/>
        <end position="323"/>
    </location>
</feature>
<dbReference type="PANTHER" id="PTHR30287">
    <property type="entry name" value="MEMBRANE COMPONENT OF PREDICTED ABC SUPERFAMILY METABOLITE UPTAKE TRANSPORTER"/>
    <property type="match status" value="1"/>
</dbReference>
<dbReference type="InterPro" id="IPR038766">
    <property type="entry name" value="Membrane_comp_ABC_pdt"/>
</dbReference>
<sequence>MAEIKLILMTHVAYFRRHPWLLLLFIVGLSLGSALLTAIAGLNQEAKNRHQKSSALIDTTVSHIAKPPMGQQYIDGKLWITLRQQGITNAQPVLRGKLTLASGKTLYLQGIDSLIWLTQQLPASATQSGSNSDTVFAFDSIMIDSKTGARLALNGSRLAFSGNTLQLANSPHTPHFSLVDDIGMWSITDIAYADMLLKANGKISFIEFIGLTPGQIPKIEAILADNARLVAAQEQDFDALSEAFFFNLAALALLGYIVAAFLSFNAIKLAIAGRKKLLTQFAILGCSPKAIRTAIGIEFTLMSFFTALLGSILGFVIANALVLDINRTLVGLYQLEQALTISWQWQTLALGFVVNLATMALMLITQNLLTQKNNLQNNSRSVFYSGLAAVIAAIGYLYFNAQSEFEALLLCFFIILLFVLITPKCLQSLLSCSNPFGDPLWQWLYADSKLQLQELRIAIVAILVALGSAIGMQIMVESFSNTLNAHLEQQLSADVYIQIEQYQPELRARLAADPDIKQVGIYMSGDGYVNQVPATLASFGNGQQSFAHINLTSGDAVNAGHFANNGCIANEQASIKYKHQLGDMLAFKQNQHIFACRISAFAYDYGNTALSLIIEEQRLQASPLHWQVYGLSVTLNEHITVAQLTERLINDYHIDSSFITENKRFKEIANRLFNDTFKVTKVLNGFILAIALVSLCISLLSLSAQHAKQLAALNNLGVDDTQLQKLKLVQTTLLVGFTCLFALPLGFALGFALLKFVMPIAFGWTIHMYADLPALLSTCMLLLLAAVVCAYLPVKQLTASLHPKRH</sequence>
<evidence type="ECO:0000313" key="9">
    <source>
        <dbReference type="Proteomes" id="UP000704611"/>
    </source>
</evidence>